<dbReference type="GO" id="GO:0016020">
    <property type="term" value="C:membrane"/>
    <property type="evidence" value="ECO:0007669"/>
    <property type="project" value="UniProtKB-SubCell"/>
</dbReference>
<dbReference type="NCBIfam" id="TIGR00879">
    <property type="entry name" value="SP"/>
    <property type="match status" value="1"/>
</dbReference>
<evidence type="ECO:0000256" key="1">
    <source>
        <dbReference type="ARBA" id="ARBA00004141"/>
    </source>
</evidence>
<keyword evidence="7 9" id="KW-0472">Membrane</keyword>
<accession>A0A504XUH9</accession>
<dbReference type="VEuPathDB" id="TriTrypDB:LDHU3_36.8690"/>
<dbReference type="InterPro" id="IPR003663">
    <property type="entry name" value="Sugar/inositol_transpt"/>
</dbReference>
<keyword evidence="6 9" id="KW-1133">Transmembrane helix</keyword>
<dbReference type="InterPro" id="IPR020846">
    <property type="entry name" value="MFS_dom"/>
</dbReference>
<keyword evidence="5 9" id="KW-0812">Transmembrane</keyword>
<feature type="transmembrane region" description="Helical" evidence="9">
    <location>
        <begin position="502"/>
        <end position="526"/>
    </location>
</feature>
<dbReference type="FunFam" id="1.20.1250.20:FF:000357">
    <property type="entry name" value="Glucose transporter, lmgt1"/>
    <property type="match status" value="1"/>
</dbReference>
<dbReference type="AlphaFoldDB" id="A0A504XUH9"/>
<dbReference type="VEuPathDB" id="TriTrypDB:LdBPK_366560.1"/>
<evidence type="ECO:0000256" key="9">
    <source>
        <dbReference type="SAM" id="Phobius"/>
    </source>
</evidence>
<feature type="transmembrane region" description="Helical" evidence="9">
    <location>
        <begin position="418"/>
        <end position="436"/>
    </location>
</feature>
<dbReference type="GO" id="GO:0015144">
    <property type="term" value="F:carbohydrate transmembrane transporter activity"/>
    <property type="evidence" value="ECO:0007669"/>
    <property type="project" value="InterPro"/>
</dbReference>
<evidence type="ECO:0000259" key="10">
    <source>
        <dbReference type="PROSITE" id="PS50850"/>
    </source>
</evidence>
<sequence>MGAVMLHAAADWHQRCDELRAGDHGSLGLAPLVGNFVVMLWNFVTTLASIPLSYVFTMRQLFLFGSLFTSSMCLLIKKTEVKNGVAITGILLFILGFEVCVGPCYYVLTQDMFPRRSARAFIFNLIINVCYPIATEHISGGPSGNQDKGQAVAFIFFAMSDKLEANRRRSNSDKEPIHDLAKKNVMEDEGDAPPFMSASNAKVMLVQAIGGSLNGYSIGFVGVYSTLFGYSTNCANFRSERGCTTAPNADCQWFPNATGTGYCGWPEITAKECQNPSGYSSSESGIFAGSMIAGCLIGSVFAGPLASTIGARLSFLLVGLVGVVSSVMCHVSTSENEFWVLIVGRFAIGLFLGVIGVACPVYTDQNAHPKWKRTIGVMFQVFTTLGIFVAAAVGLALGQSIWFDRDKDQMVMARMQGLCAFSTLFSLLTILLGIVMSESRAKFGGDDEEGGIELDPNEYGYVEMIPRLLMGAVMAGTLQLTGINAVMNYAPAIMGSLGLAPLVGNFVVMLWNFVTTLASIPLSYVFTMRQLFLFGSLFTSSMCLLMCGIPVYPGVSKKTEVKNGVAITGILLFILGFEVCVGPCYYVLTQDMFPLSFRPRGASFTQVTQFIFNLIINVCYPIATEHISGGPSGNQDKGQAVAFIFFGCLGTICFIIQVFFLHPWDEKRDGKKRAAAPADGKKELSSSLSGNRLSEQNEEDAAVAFPPSLSRLSQGRVPVTRRASARRDGFDSAGLDRACGERRAAPTHFSVVLR</sequence>
<name>A0A504XUH9_LEIDO</name>
<feature type="transmembrane region" description="Helical" evidence="9">
    <location>
        <begin position="61"/>
        <end position="79"/>
    </location>
</feature>
<dbReference type="Gene3D" id="1.20.1250.20">
    <property type="entry name" value="MFS general substrate transporter like domains"/>
    <property type="match status" value="3"/>
</dbReference>
<dbReference type="VEuPathDB" id="TriTrypDB:LdCL_360073200"/>
<evidence type="ECO:0000256" key="7">
    <source>
        <dbReference type="ARBA" id="ARBA00023136"/>
    </source>
</evidence>
<feature type="transmembrane region" description="Helical" evidence="9">
    <location>
        <begin position="286"/>
        <end position="307"/>
    </location>
</feature>
<evidence type="ECO:0000256" key="8">
    <source>
        <dbReference type="SAM" id="MobiDB-lite"/>
    </source>
</evidence>
<comment type="subcellular location">
    <subcellularLocation>
        <location evidence="1">Membrane</location>
        <topology evidence="1">Multi-pass membrane protein</topology>
    </subcellularLocation>
</comment>
<evidence type="ECO:0000256" key="6">
    <source>
        <dbReference type="ARBA" id="ARBA00022989"/>
    </source>
</evidence>
<proteinExistence type="inferred from homology"/>
<keyword evidence="3" id="KW-0813">Transport</keyword>
<dbReference type="PANTHER" id="PTHR23500">
    <property type="entry name" value="SOLUTE CARRIER FAMILY 2, FACILITATED GLUCOSE TRANSPORTER"/>
    <property type="match status" value="1"/>
</dbReference>
<feature type="transmembrane region" description="Helical" evidence="9">
    <location>
        <begin position="468"/>
        <end position="490"/>
    </location>
</feature>
<evidence type="ECO:0000313" key="12">
    <source>
        <dbReference type="Proteomes" id="UP000318447"/>
    </source>
</evidence>
<dbReference type="Pfam" id="PF00083">
    <property type="entry name" value="Sugar_tr"/>
    <property type="match status" value="3"/>
</dbReference>
<protein>
    <submittedName>
        <fullName evidence="11">Sugar (And other) transporter family protein</fullName>
    </submittedName>
</protein>
<feature type="transmembrane region" description="Helical" evidence="9">
    <location>
        <begin position="375"/>
        <end position="397"/>
    </location>
</feature>
<dbReference type="Proteomes" id="UP000318447">
    <property type="component" value="Unassembled WGS sequence"/>
</dbReference>
<dbReference type="InterPro" id="IPR005828">
    <property type="entry name" value="MFS_sugar_transport-like"/>
</dbReference>
<comment type="similarity">
    <text evidence="2">Belongs to the major facilitator superfamily. Sugar transporter (TC 2.A.1.1) family.</text>
</comment>
<gene>
    <name evidence="11" type="ORF">CGC21_15535</name>
</gene>
<dbReference type="PROSITE" id="PS50850">
    <property type="entry name" value="MFS"/>
    <property type="match status" value="1"/>
</dbReference>
<organism evidence="11 12">
    <name type="scientific">Leishmania donovani</name>
    <dbReference type="NCBI Taxonomy" id="5661"/>
    <lineage>
        <taxon>Eukaryota</taxon>
        <taxon>Discoba</taxon>
        <taxon>Euglenozoa</taxon>
        <taxon>Kinetoplastea</taxon>
        <taxon>Metakinetoplastina</taxon>
        <taxon>Trypanosomatida</taxon>
        <taxon>Trypanosomatidae</taxon>
        <taxon>Leishmaniinae</taxon>
        <taxon>Leishmania</taxon>
    </lineage>
</organism>
<keyword evidence="4" id="KW-0762">Sugar transport</keyword>
<dbReference type="CDD" id="cd17315">
    <property type="entry name" value="MFS_GLUT_like"/>
    <property type="match status" value="1"/>
</dbReference>
<feature type="domain" description="Major facilitator superfamily (MFS) profile" evidence="10">
    <location>
        <begin position="203"/>
        <end position="665"/>
    </location>
</feature>
<feature type="transmembrane region" description="Helical" evidence="9">
    <location>
        <begin position="640"/>
        <end position="661"/>
    </location>
</feature>
<feature type="transmembrane region" description="Helical" evidence="9">
    <location>
        <begin position="32"/>
        <end position="54"/>
    </location>
</feature>
<dbReference type="InterPro" id="IPR036259">
    <property type="entry name" value="MFS_trans_sf"/>
</dbReference>
<dbReference type="EMBL" id="RHLC01000054">
    <property type="protein sequence ID" value="TPP48757.1"/>
    <property type="molecule type" value="Genomic_DNA"/>
</dbReference>
<feature type="transmembrane region" description="Helical" evidence="9">
    <location>
        <begin position="564"/>
        <end position="588"/>
    </location>
</feature>
<feature type="region of interest" description="Disordered" evidence="8">
    <location>
        <begin position="671"/>
        <end position="692"/>
    </location>
</feature>
<evidence type="ECO:0000256" key="2">
    <source>
        <dbReference type="ARBA" id="ARBA00010992"/>
    </source>
</evidence>
<feature type="transmembrane region" description="Helical" evidence="9">
    <location>
        <begin position="85"/>
        <end position="108"/>
    </location>
</feature>
<feature type="transmembrane region" description="Helical" evidence="9">
    <location>
        <begin position="532"/>
        <end position="552"/>
    </location>
</feature>
<evidence type="ECO:0000256" key="4">
    <source>
        <dbReference type="ARBA" id="ARBA00022597"/>
    </source>
</evidence>
<evidence type="ECO:0000256" key="3">
    <source>
        <dbReference type="ARBA" id="ARBA00022448"/>
    </source>
</evidence>
<comment type="caution">
    <text evidence="11">The sequence shown here is derived from an EMBL/GenBank/DDBJ whole genome shotgun (WGS) entry which is preliminary data.</text>
</comment>
<feature type="transmembrane region" description="Helical" evidence="9">
    <location>
        <begin position="313"/>
        <end position="331"/>
    </location>
</feature>
<dbReference type="InterPro" id="IPR045262">
    <property type="entry name" value="STP/PLT_plant"/>
</dbReference>
<feature type="transmembrane region" description="Helical" evidence="9">
    <location>
        <begin position="338"/>
        <end position="363"/>
    </location>
</feature>
<evidence type="ECO:0000313" key="11">
    <source>
        <dbReference type="EMBL" id="TPP48757.1"/>
    </source>
</evidence>
<evidence type="ECO:0000256" key="5">
    <source>
        <dbReference type="ARBA" id="ARBA00022692"/>
    </source>
</evidence>
<dbReference type="PRINTS" id="PR00171">
    <property type="entry name" value="SUGRTRNSPORT"/>
</dbReference>
<dbReference type="PANTHER" id="PTHR23500:SF357">
    <property type="entry name" value="IP12678P"/>
    <property type="match status" value="1"/>
</dbReference>
<dbReference type="SUPFAM" id="SSF103473">
    <property type="entry name" value="MFS general substrate transporter"/>
    <property type="match status" value="1"/>
</dbReference>
<reference evidence="12" key="1">
    <citation type="submission" date="2019-02" db="EMBL/GenBank/DDBJ databases">
        <title>FDA dAtabase for Regulatory Grade micrObial Sequences (FDA-ARGOS): Supporting development and validation of Infectious Disease Dx tests.</title>
        <authorList>
            <person name="Duncan R."/>
            <person name="Fisher C."/>
            <person name="Tallon L."/>
            <person name="Sadzewicz L."/>
            <person name="Sengamalay N."/>
            <person name="Ott S."/>
            <person name="Godinez A."/>
            <person name="Nagaraj S."/>
            <person name="Vavikolanu K."/>
            <person name="Nadendla S."/>
            <person name="Aluvathingal J."/>
            <person name="Sichtig H."/>
        </authorList>
    </citation>
    <scope>NUCLEOTIDE SEQUENCE [LARGE SCALE GENOMIC DNA]</scope>
    <source>
        <strain evidence="12">FDAARGOS_361</strain>
    </source>
</reference>